<organism evidence="2 3">
    <name type="scientific">Hevea brasiliensis</name>
    <name type="common">Para rubber tree</name>
    <name type="synonym">Siphonia brasiliensis</name>
    <dbReference type="NCBI Taxonomy" id="3981"/>
    <lineage>
        <taxon>Eukaryota</taxon>
        <taxon>Viridiplantae</taxon>
        <taxon>Streptophyta</taxon>
        <taxon>Embryophyta</taxon>
        <taxon>Tracheophyta</taxon>
        <taxon>Spermatophyta</taxon>
        <taxon>Magnoliopsida</taxon>
        <taxon>eudicotyledons</taxon>
        <taxon>Gunneridae</taxon>
        <taxon>Pentapetalae</taxon>
        <taxon>rosids</taxon>
        <taxon>fabids</taxon>
        <taxon>Malpighiales</taxon>
        <taxon>Euphorbiaceae</taxon>
        <taxon>Crotonoideae</taxon>
        <taxon>Micrandreae</taxon>
        <taxon>Hevea</taxon>
    </lineage>
</organism>
<dbReference type="EMBL" id="JARPOI010000007">
    <property type="protein sequence ID" value="KAJ9176123.1"/>
    <property type="molecule type" value="Genomic_DNA"/>
</dbReference>
<dbReference type="Pfam" id="PF00646">
    <property type="entry name" value="F-box"/>
    <property type="match status" value="1"/>
</dbReference>
<dbReference type="InterPro" id="IPR013187">
    <property type="entry name" value="F-box-assoc_dom_typ3"/>
</dbReference>
<dbReference type="InterPro" id="IPR050796">
    <property type="entry name" value="SCF_F-box_component"/>
</dbReference>
<dbReference type="PROSITE" id="PS50181">
    <property type="entry name" value="FBOX"/>
    <property type="match status" value="1"/>
</dbReference>
<sequence>MDCYISKLPDDIVQRILCNLPTVALSQCRCVCKSWHNFLLDPDFAKLCLSREPSSSLLLFMENETLIFCLEFLGESCYFDCPARVPLGSNPGPVQFVNSCNGLLYLRQSAPLYPLELHRIVNPMMGKYITLPPCRNIREWCLDQCLLGFCPKTKRYKAICISSKDGDWEAYVHTIGTGVSWGSIGAVPFGGCHHNRVFSDAFVNGCCHWLVFRRIGYQIWSFDFEREQFVSISLPYDNLEIWVMKEYGVVESWAKLLVLENHMNFRSFSFLEVTKLLANGEVLLFDGHNLILYNPLSNNYRSLDIPGFRSAFDGRRHDFIVHNNPIFASLIDMLLGDNVKVGILF</sequence>
<gene>
    <name evidence="2" type="ORF">P3X46_011468</name>
</gene>
<dbReference type="NCBIfam" id="TIGR01640">
    <property type="entry name" value="F_box_assoc_1"/>
    <property type="match status" value="1"/>
</dbReference>
<feature type="domain" description="F-box" evidence="1">
    <location>
        <begin position="2"/>
        <end position="47"/>
    </location>
</feature>
<accession>A0ABQ9MB36</accession>
<dbReference type="SUPFAM" id="SSF81383">
    <property type="entry name" value="F-box domain"/>
    <property type="match status" value="1"/>
</dbReference>
<evidence type="ECO:0000313" key="2">
    <source>
        <dbReference type="EMBL" id="KAJ9176123.1"/>
    </source>
</evidence>
<dbReference type="PANTHER" id="PTHR31672">
    <property type="entry name" value="BNACNNG10540D PROTEIN"/>
    <property type="match status" value="1"/>
</dbReference>
<dbReference type="Proteomes" id="UP001174677">
    <property type="component" value="Chromosome 7"/>
</dbReference>
<dbReference type="Pfam" id="PF08268">
    <property type="entry name" value="FBA_3"/>
    <property type="match status" value="1"/>
</dbReference>
<protein>
    <recommendedName>
        <fullName evidence="1">F-box domain-containing protein</fullName>
    </recommendedName>
</protein>
<name>A0ABQ9MB36_HEVBR</name>
<dbReference type="CDD" id="cd22157">
    <property type="entry name" value="F-box_AtFBW1-like"/>
    <property type="match status" value="1"/>
</dbReference>
<proteinExistence type="predicted"/>
<comment type="caution">
    <text evidence="2">The sequence shown here is derived from an EMBL/GenBank/DDBJ whole genome shotgun (WGS) entry which is preliminary data.</text>
</comment>
<dbReference type="InterPro" id="IPR017451">
    <property type="entry name" value="F-box-assoc_interact_dom"/>
</dbReference>
<keyword evidence="3" id="KW-1185">Reference proteome</keyword>
<dbReference type="SMART" id="SM00256">
    <property type="entry name" value="FBOX"/>
    <property type="match status" value="1"/>
</dbReference>
<dbReference type="InterPro" id="IPR036047">
    <property type="entry name" value="F-box-like_dom_sf"/>
</dbReference>
<evidence type="ECO:0000313" key="3">
    <source>
        <dbReference type="Proteomes" id="UP001174677"/>
    </source>
</evidence>
<reference evidence="2" key="1">
    <citation type="journal article" date="2023" name="Plant Biotechnol. J.">
        <title>Chromosome-level wild Hevea brasiliensis genome provides new tools for genomic-assisted breeding and valuable loci to elevate rubber yield.</title>
        <authorList>
            <person name="Cheng H."/>
            <person name="Song X."/>
            <person name="Hu Y."/>
            <person name="Wu T."/>
            <person name="Yang Q."/>
            <person name="An Z."/>
            <person name="Feng S."/>
            <person name="Deng Z."/>
            <person name="Wu W."/>
            <person name="Zeng X."/>
            <person name="Tu M."/>
            <person name="Wang X."/>
            <person name="Huang H."/>
        </authorList>
    </citation>
    <scope>NUCLEOTIDE SEQUENCE</scope>
    <source>
        <strain evidence="2">MT/VB/25A 57/8</strain>
    </source>
</reference>
<dbReference type="Gene3D" id="1.20.1280.50">
    <property type="match status" value="1"/>
</dbReference>
<dbReference type="InterPro" id="IPR001810">
    <property type="entry name" value="F-box_dom"/>
</dbReference>
<evidence type="ECO:0000259" key="1">
    <source>
        <dbReference type="PROSITE" id="PS50181"/>
    </source>
</evidence>
<dbReference type="PANTHER" id="PTHR31672:SF13">
    <property type="entry name" value="F-BOX PROTEIN CPR30-LIKE"/>
    <property type="match status" value="1"/>
</dbReference>